<reference evidence="2 3" key="1">
    <citation type="submission" date="2016-01" db="EMBL/GenBank/DDBJ databases">
        <title>The new phylogeny of the genus Mycobacterium.</title>
        <authorList>
            <person name="Tarcisio F."/>
            <person name="Conor M."/>
            <person name="Antonella G."/>
            <person name="Elisabetta G."/>
            <person name="Giulia F.S."/>
            <person name="Sara T."/>
            <person name="Anna F."/>
            <person name="Clotilde B."/>
            <person name="Roberto B."/>
            <person name="Veronica D.S."/>
            <person name="Fabio R."/>
            <person name="Monica P."/>
            <person name="Olivier J."/>
            <person name="Enrico T."/>
            <person name="Nicola S."/>
        </authorList>
    </citation>
    <scope>NUCLEOTIDE SEQUENCE [LARGE SCALE GENOMIC DNA]</scope>
    <source>
        <strain evidence="2 3">DSM 44616</strain>
    </source>
</reference>
<sequence length="103" mass="10674">MGGDQALHVDPEVMRGFVGAAGGAAEHVLARLAQLDDQVGRMLGGWRGASGAAYGSAWGLWHQGAREVQAGLATLARLVGEAGDLFDQSEATAAHEMRGVYRG</sequence>
<name>A0AAJ3NJT2_9MYCO</name>
<comment type="similarity">
    <text evidence="1">Belongs to the WXG100 family.</text>
</comment>
<gene>
    <name evidence="2" type="ORF">AWC23_26930</name>
</gene>
<organism evidence="2 3">
    <name type="scientific">Mycobacterium saskatchewanense</name>
    <dbReference type="NCBI Taxonomy" id="220927"/>
    <lineage>
        <taxon>Bacteria</taxon>
        <taxon>Bacillati</taxon>
        <taxon>Actinomycetota</taxon>
        <taxon>Actinomycetes</taxon>
        <taxon>Mycobacteriales</taxon>
        <taxon>Mycobacteriaceae</taxon>
        <taxon>Mycobacterium</taxon>
        <taxon>Mycobacterium simiae complex</taxon>
    </lineage>
</organism>
<dbReference type="AlphaFoldDB" id="A0AAJ3NJT2"/>
<dbReference type="InterPro" id="IPR036689">
    <property type="entry name" value="ESAT-6-like_sf"/>
</dbReference>
<dbReference type="EMBL" id="LQPR01000085">
    <property type="protein sequence ID" value="ORW63895.1"/>
    <property type="molecule type" value="Genomic_DNA"/>
</dbReference>
<protein>
    <recommendedName>
        <fullName evidence="1">ESAT-6-like protein</fullName>
    </recommendedName>
</protein>
<evidence type="ECO:0000256" key="1">
    <source>
        <dbReference type="RuleBase" id="RU362001"/>
    </source>
</evidence>
<proteinExistence type="inferred from homology"/>
<evidence type="ECO:0000313" key="3">
    <source>
        <dbReference type="Proteomes" id="UP000193387"/>
    </source>
</evidence>
<dbReference type="NCBIfam" id="TIGR03930">
    <property type="entry name" value="WXG100_ESAT6"/>
    <property type="match status" value="1"/>
</dbReference>
<keyword evidence="3" id="KW-1185">Reference proteome</keyword>
<comment type="caution">
    <text evidence="2">The sequence shown here is derived from an EMBL/GenBank/DDBJ whole genome shotgun (WGS) entry which is preliminary data.</text>
</comment>
<accession>A0AAJ3NJT2</accession>
<evidence type="ECO:0000313" key="2">
    <source>
        <dbReference type="EMBL" id="ORW63895.1"/>
    </source>
</evidence>
<dbReference type="Proteomes" id="UP000193387">
    <property type="component" value="Unassembled WGS sequence"/>
</dbReference>
<dbReference type="Pfam" id="PF06013">
    <property type="entry name" value="WXG100"/>
    <property type="match status" value="1"/>
</dbReference>
<dbReference type="RefSeq" id="WP_085258690.1">
    <property type="nucleotide sequence ID" value="NZ_AP022573.1"/>
</dbReference>
<dbReference type="SUPFAM" id="SSF140453">
    <property type="entry name" value="EsxAB dimer-like"/>
    <property type="match status" value="1"/>
</dbReference>
<dbReference type="Gene3D" id="1.10.287.1060">
    <property type="entry name" value="ESAT-6-like"/>
    <property type="match status" value="1"/>
</dbReference>
<dbReference type="InterPro" id="IPR010310">
    <property type="entry name" value="T7SS_ESAT-6-like"/>
</dbReference>